<evidence type="ECO:0000313" key="2">
    <source>
        <dbReference type="Proteomes" id="UP000494115"/>
    </source>
</evidence>
<dbReference type="EMBL" id="CADIKM010000002">
    <property type="protein sequence ID" value="CAB3778860.1"/>
    <property type="molecule type" value="Genomic_DNA"/>
</dbReference>
<organism evidence="1 2">
    <name type="scientific">Pararobbsia alpina</name>
    <dbReference type="NCBI Taxonomy" id="621374"/>
    <lineage>
        <taxon>Bacteria</taxon>
        <taxon>Pseudomonadati</taxon>
        <taxon>Pseudomonadota</taxon>
        <taxon>Betaproteobacteria</taxon>
        <taxon>Burkholderiales</taxon>
        <taxon>Burkholderiaceae</taxon>
        <taxon>Pararobbsia</taxon>
    </lineage>
</organism>
<reference evidence="1 2" key="1">
    <citation type="submission" date="2020-04" db="EMBL/GenBank/DDBJ databases">
        <authorList>
            <person name="De Canck E."/>
        </authorList>
    </citation>
    <scope>NUCLEOTIDE SEQUENCE [LARGE SCALE GENOMIC DNA]</scope>
    <source>
        <strain evidence="1 2">LMG 28138</strain>
    </source>
</reference>
<dbReference type="Gene3D" id="2.30.30.830">
    <property type="match status" value="1"/>
</dbReference>
<name>A0A6S7AV62_9BURK</name>
<sequence>MRMNRLYFRLVSLALFALLCATVTYWVITLGQRPAAPSPAALAQTEPSASEAAQLFGSQPTRVSQIQLIGVLALNAHDAAAIVSYAGEPPHAIALGQAAGGGATLSEVRSRSIIVERNGVKSEVTMPANGAGPTIWVH</sequence>
<evidence type="ECO:0008006" key="3">
    <source>
        <dbReference type="Google" id="ProtNLM"/>
    </source>
</evidence>
<proteinExistence type="predicted"/>
<gene>
    <name evidence="1" type="ORF">LMG28138_00659</name>
</gene>
<dbReference type="Proteomes" id="UP000494115">
    <property type="component" value="Unassembled WGS sequence"/>
</dbReference>
<accession>A0A6S7AV62</accession>
<evidence type="ECO:0000313" key="1">
    <source>
        <dbReference type="EMBL" id="CAB3778860.1"/>
    </source>
</evidence>
<keyword evidence="2" id="KW-1185">Reference proteome</keyword>
<dbReference type="AlphaFoldDB" id="A0A6S7AV62"/>
<protein>
    <recommendedName>
        <fullName evidence="3">Type II secretion system protein GspC N-terminal domain-containing protein</fullName>
    </recommendedName>
</protein>